<evidence type="ECO:0000313" key="3">
    <source>
        <dbReference type="Proteomes" id="UP001314205"/>
    </source>
</evidence>
<proteinExistence type="predicted"/>
<organism evidence="2 3">
    <name type="scientific">Parnassius mnemosyne</name>
    <name type="common">clouded apollo</name>
    <dbReference type="NCBI Taxonomy" id="213953"/>
    <lineage>
        <taxon>Eukaryota</taxon>
        <taxon>Metazoa</taxon>
        <taxon>Ecdysozoa</taxon>
        <taxon>Arthropoda</taxon>
        <taxon>Hexapoda</taxon>
        <taxon>Insecta</taxon>
        <taxon>Pterygota</taxon>
        <taxon>Neoptera</taxon>
        <taxon>Endopterygota</taxon>
        <taxon>Lepidoptera</taxon>
        <taxon>Glossata</taxon>
        <taxon>Ditrysia</taxon>
        <taxon>Papilionoidea</taxon>
        <taxon>Papilionidae</taxon>
        <taxon>Parnassiinae</taxon>
        <taxon>Parnassini</taxon>
        <taxon>Parnassius</taxon>
        <taxon>Driopa</taxon>
    </lineage>
</organism>
<dbReference type="Proteomes" id="UP001314205">
    <property type="component" value="Unassembled WGS sequence"/>
</dbReference>
<evidence type="ECO:0000313" key="2">
    <source>
        <dbReference type="EMBL" id="CAK1580230.1"/>
    </source>
</evidence>
<sequence>MPLERKTKEERLAQQRLCKRSRYAEIKNDPYLLALAKEKRRIKYLKDKEAKKITSISEKAPRSQKEQRKKWKENSKRYRQNKKQAKPPNFESIAVCSIQGENTSTHDLGGYPLQQNKPDAAAAIRTVRHVKLRKRKTLLNIIAAHNIQ</sequence>
<accession>A0AAV1KBN2</accession>
<reference evidence="2 3" key="1">
    <citation type="submission" date="2023-11" db="EMBL/GenBank/DDBJ databases">
        <authorList>
            <person name="Hedman E."/>
            <person name="Englund M."/>
            <person name="Stromberg M."/>
            <person name="Nyberg Akerstrom W."/>
            <person name="Nylinder S."/>
            <person name="Jareborg N."/>
            <person name="Kallberg Y."/>
            <person name="Kronander E."/>
        </authorList>
    </citation>
    <scope>NUCLEOTIDE SEQUENCE [LARGE SCALE GENOMIC DNA]</scope>
</reference>
<keyword evidence="3" id="KW-1185">Reference proteome</keyword>
<feature type="compositionally biased region" description="Basic and acidic residues" evidence="1">
    <location>
        <begin position="59"/>
        <end position="76"/>
    </location>
</feature>
<dbReference type="AlphaFoldDB" id="A0AAV1KBN2"/>
<name>A0AAV1KBN2_9NEOP</name>
<dbReference type="EMBL" id="CAVLGL010000013">
    <property type="protein sequence ID" value="CAK1580230.1"/>
    <property type="molecule type" value="Genomic_DNA"/>
</dbReference>
<feature type="region of interest" description="Disordered" evidence="1">
    <location>
        <begin position="50"/>
        <end position="89"/>
    </location>
</feature>
<comment type="caution">
    <text evidence="2">The sequence shown here is derived from an EMBL/GenBank/DDBJ whole genome shotgun (WGS) entry which is preliminary data.</text>
</comment>
<evidence type="ECO:0000256" key="1">
    <source>
        <dbReference type="SAM" id="MobiDB-lite"/>
    </source>
</evidence>
<gene>
    <name evidence="2" type="ORF">PARMNEM_LOCUS2061</name>
</gene>
<protein>
    <submittedName>
        <fullName evidence="2">Uncharacterized protein</fullName>
    </submittedName>
</protein>